<evidence type="ECO:0000313" key="2">
    <source>
        <dbReference type="Proteomes" id="UP000010475"/>
    </source>
</evidence>
<dbReference type="AlphaFoldDB" id="K9X6F3"/>
<dbReference type="EMBL" id="CP003642">
    <property type="protein sequence ID" value="AFZ27217.1"/>
    <property type="molecule type" value="Genomic_DNA"/>
</dbReference>
<proteinExistence type="predicted"/>
<dbReference type="KEGG" id="csg:Cylst_5178"/>
<sequence>MPDIDKILQSEFNDDLWKLLKGGLPCLENSAVCLAQLQEKAIAQSPLLKEMDARIGEANERIAQAQARNRRSIQLSIFTPGLQYLLGPTPQAGQAQSQGNGLIDNVLKIIRGDTGLINGLLNVVGVPFLQGTQGGNADAQRSAIAIGDLQIKVAELQRGRASLADLTKKEVALSLSKFDELRVGYQTQQIVLTRSVQRFKVYELRYIRGNSTTEDYLLKQNQLDNEKAQGYRAWASMRREIFNLKLLCLGVKEAEN</sequence>
<dbReference type="Gene3D" id="1.20.1600.10">
    <property type="entry name" value="Outer membrane efflux proteins (OEP)"/>
    <property type="match status" value="1"/>
</dbReference>
<protein>
    <recommendedName>
        <fullName evidence="3">Outer membrane protein</fullName>
    </recommendedName>
</protein>
<dbReference type="HOGENOM" id="CLU_062172_0_0_3"/>
<accession>K9X6F3</accession>
<reference evidence="1 2" key="1">
    <citation type="submission" date="2012-06" db="EMBL/GenBank/DDBJ databases">
        <title>Finished chromosome of genome of Cylindrospermum stagnale PCC 7417.</title>
        <authorList>
            <consortium name="US DOE Joint Genome Institute"/>
            <person name="Gugger M."/>
            <person name="Coursin T."/>
            <person name="Rippka R."/>
            <person name="Tandeau De Marsac N."/>
            <person name="Huntemann M."/>
            <person name="Wei C.-L."/>
            <person name="Han J."/>
            <person name="Detter J.C."/>
            <person name="Han C."/>
            <person name="Tapia R."/>
            <person name="Chen A."/>
            <person name="Kyrpides N."/>
            <person name="Mavromatis K."/>
            <person name="Markowitz V."/>
            <person name="Szeto E."/>
            <person name="Ivanova N."/>
            <person name="Pagani I."/>
            <person name="Pati A."/>
            <person name="Goodwin L."/>
            <person name="Nordberg H.P."/>
            <person name="Cantor M.N."/>
            <person name="Hua S.X."/>
            <person name="Woyke T."/>
            <person name="Kerfeld C.A."/>
        </authorList>
    </citation>
    <scope>NUCLEOTIDE SEQUENCE [LARGE SCALE GENOMIC DNA]</scope>
    <source>
        <strain evidence="1 2">PCC 7417</strain>
    </source>
</reference>
<dbReference type="Proteomes" id="UP000010475">
    <property type="component" value="Chromosome"/>
</dbReference>
<dbReference type="STRING" id="56107.Cylst_5178"/>
<evidence type="ECO:0008006" key="3">
    <source>
        <dbReference type="Google" id="ProtNLM"/>
    </source>
</evidence>
<gene>
    <name evidence="1" type="ORF">Cylst_5178</name>
</gene>
<organism evidence="1 2">
    <name type="scientific">Cylindrospermum stagnale PCC 7417</name>
    <dbReference type="NCBI Taxonomy" id="56107"/>
    <lineage>
        <taxon>Bacteria</taxon>
        <taxon>Bacillati</taxon>
        <taxon>Cyanobacteriota</taxon>
        <taxon>Cyanophyceae</taxon>
        <taxon>Nostocales</taxon>
        <taxon>Nostocaceae</taxon>
        <taxon>Cylindrospermum</taxon>
    </lineage>
</organism>
<evidence type="ECO:0000313" key="1">
    <source>
        <dbReference type="EMBL" id="AFZ27217.1"/>
    </source>
</evidence>
<name>K9X6F3_9NOST</name>
<dbReference type="eggNOG" id="COG1538">
    <property type="taxonomic scope" value="Bacteria"/>
</dbReference>
<keyword evidence="2" id="KW-1185">Reference proteome</keyword>